<comment type="similarity">
    <text evidence="1">Belongs to the transposase 8 family.</text>
</comment>
<dbReference type="GO" id="GO:0004803">
    <property type="term" value="F:transposase activity"/>
    <property type="evidence" value="ECO:0007669"/>
    <property type="project" value="InterPro"/>
</dbReference>
<protein>
    <submittedName>
        <fullName evidence="2">Putative transposase</fullName>
    </submittedName>
</protein>
<comment type="caution">
    <text evidence="2">The sequence shown here is derived from an EMBL/GenBank/DDBJ whole genome shotgun (WGS) entry which is preliminary data.</text>
</comment>
<dbReference type="InterPro" id="IPR052546">
    <property type="entry name" value="Transposase_8_domain"/>
</dbReference>
<dbReference type="Proteomes" id="UP000557193">
    <property type="component" value="Unassembled WGS sequence"/>
</dbReference>
<dbReference type="GO" id="GO:0003677">
    <property type="term" value="F:DNA binding"/>
    <property type="evidence" value="ECO:0007669"/>
    <property type="project" value="InterPro"/>
</dbReference>
<dbReference type="AlphaFoldDB" id="A0A7X0BRB8"/>
<dbReference type="InterPro" id="IPR009057">
    <property type="entry name" value="Homeodomain-like_sf"/>
</dbReference>
<dbReference type="PANTHER" id="PTHR33609:SF1">
    <property type="entry name" value="TRANSPOSASE"/>
    <property type="match status" value="1"/>
</dbReference>
<dbReference type="SUPFAM" id="SSF46689">
    <property type="entry name" value="Homeodomain-like"/>
    <property type="match status" value="1"/>
</dbReference>
<dbReference type="EMBL" id="JACHLL010000002">
    <property type="protein sequence ID" value="MBB6340988.1"/>
    <property type="molecule type" value="Genomic_DNA"/>
</dbReference>
<proteinExistence type="inferred from homology"/>
<evidence type="ECO:0000256" key="1">
    <source>
        <dbReference type="ARBA" id="ARBA00009964"/>
    </source>
</evidence>
<dbReference type="GO" id="GO:0006313">
    <property type="term" value="P:DNA transposition"/>
    <property type="evidence" value="ECO:0007669"/>
    <property type="project" value="InterPro"/>
</dbReference>
<dbReference type="InterPro" id="IPR002514">
    <property type="entry name" value="Transposase_8"/>
</dbReference>
<name>A0A7X0BRB8_9PSED</name>
<dbReference type="PANTHER" id="PTHR33609">
    <property type="entry name" value="LOW CALCIUM RESPONSE LOCUS PROTEIN S"/>
    <property type="match status" value="1"/>
</dbReference>
<organism evidence="2 3">
    <name type="scientific">Pseudomonas fluvialis</name>
    <dbReference type="NCBI Taxonomy" id="1793966"/>
    <lineage>
        <taxon>Bacteria</taxon>
        <taxon>Pseudomonadati</taxon>
        <taxon>Pseudomonadota</taxon>
        <taxon>Gammaproteobacteria</taxon>
        <taxon>Pseudomonadales</taxon>
        <taxon>Pseudomonadaceae</taxon>
        <taxon>Pseudomonas</taxon>
    </lineage>
</organism>
<reference evidence="2 3" key="1">
    <citation type="submission" date="2020-08" db="EMBL/GenBank/DDBJ databases">
        <title>Functional genomics of gut bacteria from endangered species of beetles.</title>
        <authorList>
            <person name="Carlos-Shanley C."/>
        </authorList>
    </citation>
    <scope>NUCLEOTIDE SEQUENCE [LARGE SCALE GENOMIC DNA]</scope>
    <source>
        <strain evidence="2 3">S00202</strain>
    </source>
</reference>
<dbReference type="Pfam" id="PF01527">
    <property type="entry name" value="HTH_Tnp_1"/>
    <property type="match status" value="1"/>
</dbReference>
<gene>
    <name evidence="2" type="ORF">HNP49_001145</name>
</gene>
<evidence type="ECO:0000313" key="3">
    <source>
        <dbReference type="Proteomes" id="UP000557193"/>
    </source>
</evidence>
<keyword evidence="3" id="KW-1185">Reference proteome</keyword>
<sequence length="80" mass="9375">MKKRFTEEQIIGYLNEAEAELRIKELCSRHGFSDARYYLHWRSKFGRMSVSDAKQLKELKSENSCLKNMLAESMLAVEVT</sequence>
<accession>A0A7X0BRB8</accession>
<evidence type="ECO:0000313" key="2">
    <source>
        <dbReference type="EMBL" id="MBB6340988.1"/>
    </source>
</evidence>